<accession>A0AAE1CW19</accession>
<sequence>RSTLRDGGTVSQEPSGPWHGQVSGQARLTGAGQLVGPELRPLISLWLDSIINLHSEFIFCSL</sequence>
<comment type="caution">
    <text evidence="2">The sequence shown here is derived from an EMBL/GenBank/DDBJ whole genome shotgun (WGS) entry which is preliminary data.</text>
</comment>
<feature type="non-terminal residue" evidence="2">
    <location>
        <position position="1"/>
    </location>
</feature>
<proteinExistence type="predicted"/>
<name>A0AAE1CW19_9GAST</name>
<evidence type="ECO:0000313" key="3">
    <source>
        <dbReference type="Proteomes" id="UP001283361"/>
    </source>
</evidence>
<feature type="region of interest" description="Disordered" evidence="1">
    <location>
        <begin position="1"/>
        <end position="23"/>
    </location>
</feature>
<dbReference type="AlphaFoldDB" id="A0AAE1CW19"/>
<dbReference type="EMBL" id="JAWDGP010006553">
    <property type="protein sequence ID" value="KAK3739108.1"/>
    <property type="molecule type" value="Genomic_DNA"/>
</dbReference>
<reference evidence="2" key="1">
    <citation type="journal article" date="2023" name="G3 (Bethesda)">
        <title>A reference genome for the long-term kleptoplast-retaining sea slug Elysia crispata morphotype clarki.</title>
        <authorList>
            <person name="Eastman K.E."/>
            <person name="Pendleton A.L."/>
            <person name="Shaikh M.A."/>
            <person name="Suttiyut T."/>
            <person name="Ogas R."/>
            <person name="Tomko P."/>
            <person name="Gavelis G."/>
            <person name="Widhalm J.R."/>
            <person name="Wisecaver J.H."/>
        </authorList>
    </citation>
    <scope>NUCLEOTIDE SEQUENCE</scope>
    <source>
        <strain evidence="2">ECLA1</strain>
    </source>
</reference>
<dbReference type="Proteomes" id="UP001283361">
    <property type="component" value="Unassembled WGS sequence"/>
</dbReference>
<keyword evidence="3" id="KW-1185">Reference proteome</keyword>
<evidence type="ECO:0000256" key="1">
    <source>
        <dbReference type="SAM" id="MobiDB-lite"/>
    </source>
</evidence>
<evidence type="ECO:0000313" key="2">
    <source>
        <dbReference type="EMBL" id="KAK3739108.1"/>
    </source>
</evidence>
<organism evidence="2 3">
    <name type="scientific">Elysia crispata</name>
    <name type="common">lettuce slug</name>
    <dbReference type="NCBI Taxonomy" id="231223"/>
    <lineage>
        <taxon>Eukaryota</taxon>
        <taxon>Metazoa</taxon>
        <taxon>Spiralia</taxon>
        <taxon>Lophotrochozoa</taxon>
        <taxon>Mollusca</taxon>
        <taxon>Gastropoda</taxon>
        <taxon>Heterobranchia</taxon>
        <taxon>Euthyneura</taxon>
        <taxon>Panpulmonata</taxon>
        <taxon>Sacoglossa</taxon>
        <taxon>Placobranchoidea</taxon>
        <taxon>Plakobranchidae</taxon>
        <taxon>Elysia</taxon>
    </lineage>
</organism>
<gene>
    <name evidence="2" type="ORF">RRG08_048475</name>
</gene>
<feature type="compositionally biased region" description="Polar residues" evidence="1">
    <location>
        <begin position="1"/>
        <end position="14"/>
    </location>
</feature>
<protein>
    <submittedName>
        <fullName evidence="2">Uncharacterized protein</fullName>
    </submittedName>
</protein>